<dbReference type="Gene3D" id="3.30.40.10">
    <property type="entry name" value="Zinc/RING finger domain, C3HC4 (zinc finger)"/>
    <property type="match status" value="1"/>
</dbReference>
<keyword evidence="11" id="KW-0472">Membrane</keyword>
<feature type="domain" description="PPIase cyclophilin-type" evidence="12">
    <location>
        <begin position="334"/>
        <end position="481"/>
    </location>
</feature>
<dbReference type="PANTHER" id="PTHR45625:SF1">
    <property type="entry name" value="RING-TYPE E3 UBIQUITIN-PROTEIN LIGASE PPIL2"/>
    <property type="match status" value="1"/>
</dbReference>
<evidence type="ECO:0000256" key="2">
    <source>
        <dbReference type="ARBA" id="ARBA00000971"/>
    </source>
</evidence>
<dbReference type="GeneID" id="94349461"/>
<dbReference type="AlphaFoldDB" id="A0A976NXQ4"/>
<evidence type="ECO:0000256" key="4">
    <source>
        <dbReference type="ARBA" id="ARBA00004123"/>
    </source>
</evidence>
<dbReference type="PROSITE" id="PS51698">
    <property type="entry name" value="U_BOX"/>
    <property type="match status" value="1"/>
</dbReference>
<evidence type="ECO:0000256" key="6">
    <source>
        <dbReference type="ARBA" id="ARBA00022679"/>
    </source>
</evidence>
<dbReference type="CDD" id="cd16663">
    <property type="entry name" value="RING-Ubox_PPIL2"/>
    <property type="match status" value="1"/>
</dbReference>
<proteinExistence type="inferred from homology"/>
<evidence type="ECO:0000256" key="5">
    <source>
        <dbReference type="ARBA" id="ARBA00007930"/>
    </source>
</evidence>
<dbReference type="PRINTS" id="PR00153">
    <property type="entry name" value="CSAPPISMRASE"/>
</dbReference>
<keyword evidence="7" id="KW-0833">Ubl conjugation pathway</keyword>
<dbReference type="InterPro" id="IPR044666">
    <property type="entry name" value="Cyclophilin_A-like"/>
</dbReference>
<keyword evidence="11" id="KW-0812">Transmembrane</keyword>
<evidence type="ECO:0000259" key="12">
    <source>
        <dbReference type="PROSITE" id="PS50072"/>
    </source>
</evidence>
<keyword evidence="6" id="KW-0808">Transferase</keyword>
<comment type="function">
    <text evidence="3">May catalyze the cis-trans isomerization of proline imidic peptide bonds in oligopeptides thereby assisting the folding of proteins. May also function as a chaperone, playing a role in intracellular transport of proteins. May also have a protein ubiquitin ligase activity acting as an E3 ubiquitin protein ligase or as a ubiquitin-ubiquitin ligase promoting elongation of ubiquitin chains on proteins.</text>
</comment>
<evidence type="ECO:0000256" key="1">
    <source>
        <dbReference type="ARBA" id="ARBA00000900"/>
    </source>
</evidence>
<feature type="transmembrane region" description="Helical" evidence="11">
    <location>
        <begin position="44"/>
        <end position="65"/>
    </location>
</feature>
<dbReference type="SUPFAM" id="SSF50891">
    <property type="entry name" value="Cyclophilin-like"/>
    <property type="match status" value="1"/>
</dbReference>
<dbReference type="PROSITE" id="PS00170">
    <property type="entry name" value="CSA_PPIASE_1"/>
    <property type="match status" value="1"/>
</dbReference>
<dbReference type="PANTHER" id="PTHR45625">
    <property type="entry name" value="PEPTIDYL-PROLYL CIS-TRANS ISOMERASE-RELATED"/>
    <property type="match status" value="1"/>
</dbReference>
<dbReference type="InterPro" id="IPR029000">
    <property type="entry name" value="Cyclophilin-like_dom_sf"/>
</dbReference>
<keyword evidence="11" id="KW-1133">Transmembrane helix</keyword>
<dbReference type="RefSeq" id="XP_067821463.1">
    <property type="nucleotide sequence ID" value="XM_067963790.1"/>
</dbReference>
<dbReference type="InterPro" id="IPR013083">
    <property type="entry name" value="Znf_RING/FYVE/PHD"/>
</dbReference>
<keyword evidence="9" id="KW-0413">Isomerase</keyword>
<evidence type="ECO:0000256" key="11">
    <source>
        <dbReference type="SAM" id="Phobius"/>
    </source>
</evidence>
<comment type="catalytic activity">
    <reaction evidence="2">
        <text>[protein]-peptidylproline (omega=180) = [protein]-peptidylproline (omega=0)</text>
        <dbReference type="Rhea" id="RHEA:16237"/>
        <dbReference type="Rhea" id="RHEA-COMP:10747"/>
        <dbReference type="Rhea" id="RHEA-COMP:10748"/>
        <dbReference type="ChEBI" id="CHEBI:83833"/>
        <dbReference type="ChEBI" id="CHEBI:83834"/>
        <dbReference type="EC" id="5.2.1.8"/>
    </reaction>
</comment>
<gene>
    <name evidence="14" type="ORF">CCR75_005714</name>
</gene>
<dbReference type="EMBL" id="SHOA02000012">
    <property type="protein sequence ID" value="TDH71964.1"/>
    <property type="molecule type" value="Genomic_DNA"/>
</dbReference>
<evidence type="ECO:0000313" key="15">
    <source>
        <dbReference type="Proteomes" id="UP000294530"/>
    </source>
</evidence>
<evidence type="ECO:0000259" key="13">
    <source>
        <dbReference type="PROSITE" id="PS51698"/>
    </source>
</evidence>
<dbReference type="GO" id="GO:0000209">
    <property type="term" value="P:protein polyubiquitination"/>
    <property type="evidence" value="ECO:0007669"/>
    <property type="project" value="TreeGrafter"/>
</dbReference>
<evidence type="ECO:0000256" key="7">
    <source>
        <dbReference type="ARBA" id="ARBA00022786"/>
    </source>
</evidence>
<dbReference type="GO" id="GO:0071013">
    <property type="term" value="C:catalytic step 2 spliceosome"/>
    <property type="evidence" value="ECO:0007669"/>
    <property type="project" value="TreeGrafter"/>
</dbReference>
<evidence type="ECO:0000313" key="14">
    <source>
        <dbReference type="EMBL" id="TDH71964.1"/>
    </source>
</evidence>
<dbReference type="InterPro" id="IPR026951">
    <property type="entry name" value="PPIL2_U-box_dom"/>
</dbReference>
<dbReference type="SMART" id="SM00504">
    <property type="entry name" value="Ubox"/>
    <property type="match status" value="1"/>
</dbReference>
<reference evidence="14 15" key="1">
    <citation type="journal article" date="2021" name="Genome Biol.">
        <title>AFLAP: assembly-free linkage analysis pipeline using k-mers from genome sequencing data.</title>
        <authorList>
            <person name="Fletcher K."/>
            <person name="Zhang L."/>
            <person name="Gil J."/>
            <person name="Han R."/>
            <person name="Cavanaugh K."/>
            <person name="Michelmore R."/>
        </authorList>
    </citation>
    <scope>NUCLEOTIDE SEQUENCE [LARGE SCALE GENOMIC DNA]</scope>
    <source>
        <strain evidence="14 15">SF5</strain>
    </source>
</reference>
<comment type="subcellular location">
    <subcellularLocation>
        <location evidence="4">Nucleus</location>
    </subcellularLocation>
</comment>
<dbReference type="Gene3D" id="2.40.100.10">
    <property type="entry name" value="Cyclophilin-like"/>
    <property type="match status" value="1"/>
</dbReference>
<dbReference type="InterPro" id="IPR003613">
    <property type="entry name" value="Ubox_domain"/>
</dbReference>
<feature type="domain" description="U-box" evidence="13">
    <location>
        <begin position="54"/>
        <end position="127"/>
    </location>
</feature>
<comment type="caution">
    <text evidence="14">The sequence shown here is derived from an EMBL/GenBank/DDBJ whole genome shotgun (WGS) entry which is preliminary data.</text>
</comment>
<protein>
    <recommendedName>
        <fullName evidence="16">RING-type E3 ubiquitin transferase</fullName>
    </recommendedName>
</protein>
<name>A0A976NXQ4_BRELC</name>
<dbReference type="PROSITE" id="PS50072">
    <property type="entry name" value="CSA_PPIASE_2"/>
    <property type="match status" value="1"/>
</dbReference>
<dbReference type="KEGG" id="blac:94349461"/>
<dbReference type="InterPro" id="IPR020892">
    <property type="entry name" value="Cyclophilin-type_PPIase_CS"/>
</dbReference>
<organism evidence="14 15">
    <name type="scientific">Bremia lactucae</name>
    <name type="common">Lettuce downy mildew</name>
    <dbReference type="NCBI Taxonomy" id="4779"/>
    <lineage>
        <taxon>Eukaryota</taxon>
        <taxon>Sar</taxon>
        <taxon>Stramenopiles</taxon>
        <taxon>Oomycota</taxon>
        <taxon>Peronosporomycetes</taxon>
        <taxon>Peronosporales</taxon>
        <taxon>Peronosporaceae</taxon>
        <taxon>Bremia</taxon>
    </lineage>
</organism>
<dbReference type="SUPFAM" id="SSF57850">
    <property type="entry name" value="RING/U-box"/>
    <property type="match status" value="1"/>
</dbReference>
<sequence length="595" mass="67141">MRKNRHSKDRLFITQTEHKYLYGGKKHEVRHAYKRTFVRNTSMLLALMLTLSVAGLPFNCCAITLCPFTNPVCTREGHLFDLEAVVPYARDNHVNPVTGKPLMLKELINLHFSKNIKGDYHCPVTYKVFTDNTKIAAIATTGNVYCYEAIGELNIKAKNWTDLITGTKFKRIDVIVLQDPQDFSNREIKKFEHLRQAKSSISKDRKTLAARNIRTNAATDRILQELEAKKMVHKESAIINDYAAESLIESNNIETLQTSSFIVKKGNAAANEDRDSGKLQLSHSTSGKCSSSFTSSVIAPVTENAITLASEQELLQRRWQTVRKLKKKGLVQLETTFGKINLEVDCDFVPQTADNFLSLCQRKYYDGVLFHRVIRGFMMQGGDPTGTGRGGESIYKKPFRDEIDDRLTHNSRGVLSMANSGPGTNKSQFFITFNACTHLDKKHTIFGRVVGGMDVLDIIEHLNTGAEDRPFEDVRIKSTQIFANPFQEYDEALAQGLDFVQHLKRKEICEATAKEQGSVLKVSGKWVAFDDLRDVDVASIPLTETLESDTIGKYLNINENVFSKKHLLEPQTAVESKKKKTKDMTTGKFGKFFGW</sequence>
<comment type="catalytic activity">
    <reaction evidence="1">
        <text>S-ubiquitinyl-[E2 ubiquitin-conjugating enzyme]-L-cysteine + [acceptor protein]-L-lysine = [E2 ubiquitin-conjugating enzyme]-L-cysteine + N(6)-ubiquitinyl-[acceptor protein]-L-lysine.</text>
        <dbReference type="EC" id="2.3.2.27"/>
    </reaction>
</comment>
<dbReference type="Proteomes" id="UP000294530">
    <property type="component" value="Unassembled WGS sequence"/>
</dbReference>
<dbReference type="GO" id="GO:0061630">
    <property type="term" value="F:ubiquitin protein ligase activity"/>
    <property type="evidence" value="ECO:0007669"/>
    <property type="project" value="UniProtKB-EC"/>
</dbReference>
<dbReference type="Pfam" id="PF04641">
    <property type="entry name" value="Rtf2"/>
    <property type="match status" value="1"/>
</dbReference>
<evidence type="ECO:0008006" key="16">
    <source>
        <dbReference type="Google" id="ProtNLM"/>
    </source>
</evidence>
<keyword evidence="15" id="KW-1185">Reference proteome</keyword>
<comment type="similarity">
    <text evidence="5">Belongs to the cyclophilin-type PPIase family. PPIL2 subfamily.</text>
</comment>
<evidence type="ECO:0000256" key="9">
    <source>
        <dbReference type="ARBA" id="ARBA00023235"/>
    </source>
</evidence>
<evidence type="ECO:0000256" key="3">
    <source>
        <dbReference type="ARBA" id="ARBA00003697"/>
    </source>
</evidence>
<evidence type="ECO:0000256" key="10">
    <source>
        <dbReference type="ARBA" id="ARBA00023242"/>
    </source>
</evidence>
<evidence type="ECO:0000256" key="8">
    <source>
        <dbReference type="ARBA" id="ARBA00023110"/>
    </source>
</evidence>
<keyword evidence="8" id="KW-0697">Rotamase</keyword>
<dbReference type="FunFam" id="2.40.100.10:FF:000014">
    <property type="entry name" value="Peptidyl-prolyl cis-trans isomerase cyp65"/>
    <property type="match status" value="1"/>
</dbReference>
<dbReference type="OrthoDB" id="30774at2759"/>
<dbReference type="InterPro" id="IPR002130">
    <property type="entry name" value="Cyclophilin-type_PPIase_dom"/>
</dbReference>
<dbReference type="GO" id="GO:0006457">
    <property type="term" value="P:protein folding"/>
    <property type="evidence" value="ECO:0007669"/>
    <property type="project" value="InterPro"/>
</dbReference>
<dbReference type="GO" id="GO:0003755">
    <property type="term" value="F:peptidyl-prolyl cis-trans isomerase activity"/>
    <property type="evidence" value="ECO:0007669"/>
    <property type="project" value="UniProtKB-KW"/>
</dbReference>
<dbReference type="Pfam" id="PF00160">
    <property type="entry name" value="Pro_isomerase"/>
    <property type="match status" value="1"/>
</dbReference>
<keyword evidence="10" id="KW-0539">Nucleus</keyword>
<accession>A0A976NXQ4</accession>